<dbReference type="InterPro" id="IPR036866">
    <property type="entry name" value="RibonucZ/Hydroxyglut_hydro"/>
</dbReference>
<dbReference type="RefSeq" id="WP_004624228.1">
    <property type="nucleotide sequence ID" value="NZ_AORV01000021.1"/>
</dbReference>
<evidence type="ECO:0000259" key="1">
    <source>
        <dbReference type="SMART" id="SM00849"/>
    </source>
</evidence>
<gene>
    <name evidence="2" type="ORF">CTER_0782</name>
</gene>
<dbReference type="PANTHER" id="PTHR42951:SF22">
    <property type="entry name" value="METALLO BETA-LACTAMASE SUPERFAMILY LIPOPROTEIN"/>
    <property type="match status" value="1"/>
</dbReference>
<feature type="domain" description="Metallo-beta-lactamase" evidence="1">
    <location>
        <begin position="19"/>
        <end position="206"/>
    </location>
</feature>
<dbReference type="InterPro" id="IPR050855">
    <property type="entry name" value="NDM-1-like"/>
</dbReference>
<dbReference type="EMBL" id="AORV01000021">
    <property type="protein sequence ID" value="EMS73315.1"/>
    <property type="molecule type" value="Genomic_DNA"/>
</dbReference>
<evidence type="ECO:0000313" key="2">
    <source>
        <dbReference type="EMBL" id="EMS73315.1"/>
    </source>
</evidence>
<keyword evidence="3" id="KW-1185">Reference proteome</keyword>
<dbReference type="PANTHER" id="PTHR42951">
    <property type="entry name" value="METALLO-BETA-LACTAMASE DOMAIN-CONTAINING"/>
    <property type="match status" value="1"/>
</dbReference>
<reference evidence="2 3" key="1">
    <citation type="journal article" date="2013" name="Genome Announc.">
        <title>Draft Genome Sequence of the Cellulolytic, Mesophilic, Anaerobic Bacterium Clostridium termitidis Strain CT1112 (DSM 5398).</title>
        <authorList>
            <person name="Lal S."/>
            <person name="Ramachandran U."/>
            <person name="Zhang X."/>
            <person name="Munir R."/>
            <person name="Sparling R."/>
            <person name="Levin D.B."/>
        </authorList>
    </citation>
    <scope>NUCLEOTIDE SEQUENCE [LARGE SCALE GENOMIC DNA]</scope>
    <source>
        <strain evidence="2 3">CT1112</strain>
    </source>
</reference>
<organism evidence="2 3">
    <name type="scientific">Ruminiclostridium cellobioparum subsp. termitidis CT1112</name>
    <dbReference type="NCBI Taxonomy" id="1195236"/>
    <lineage>
        <taxon>Bacteria</taxon>
        <taxon>Bacillati</taxon>
        <taxon>Bacillota</taxon>
        <taxon>Clostridia</taxon>
        <taxon>Eubacteriales</taxon>
        <taxon>Oscillospiraceae</taxon>
        <taxon>Ruminiclostridium</taxon>
    </lineage>
</organism>
<dbReference type="Gene3D" id="3.60.15.10">
    <property type="entry name" value="Ribonuclease Z/Hydroxyacylglutathione hydrolase-like"/>
    <property type="match status" value="1"/>
</dbReference>
<sequence>MKYETVEIMPEVTLIRDKNTNIYVVESKTSTLVIDTGYGLLNLKSKVEEITDKPVTAVVFTHGHNDHAFGGHYFDRVLMHKDEMPVFERHCDIRKPQIGKILAGEYNLSSEELDKWLEAKPEIDFISVGDIVDLGDVQLEVISLKGHTPGSIGLLDRKHRILFSGDGLNNHIWMQLAESSTLEEYLEVLNSTDRYLKDFDIICNGHSMEPLPLAFVDELKMTLSDLIGGATGEPYNNPVASGMIYNRNGCEVVYAPDKIRKFNK</sequence>
<comment type="caution">
    <text evidence="2">The sequence shown here is derived from an EMBL/GenBank/DDBJ whole genome shotgun (WGS) entry which is preliminary data.</text>
</comment>
<evidence type="ECO:0000313" key="3">
    <source>
        <dbReference type="Proteomes" id="UP000014155"/>
    </source>
</evidence>
<name>S0FM57_RUMCE</name>
<proteinExistence type="predicted"/>
<dbReference type="STRING" id="1195236.CTER_0782"/>
<dbReference type="SUPFAM" id="SSF56281">
    <property type="entry name" value="Metallo-hydrolase/oxidoreductase"/>
    <property type="match status" value="1"/>
</dbReference>
<dbReference type="Proteomes" id="UP000014155">
    <property type="component" value="Unassembled WGS sequence"/>
</dbReference>
<protein>
    <submittedName>
        <fullName evidence="2">Beta-lactamase domain-containing protein</fullName>
    </submittedName>
</protein>
<dbReference type="InterPro" id="IPR001279">
    <property type="entry name" value="Metallo-B-lactamas"/>
</dbReference>
<dbReference type="Pfam" id="PF00753">
    <property type="entry name" value="Lactamase_B"/>
    <property type="match status" value="1"/>
</dbReference>
<accession>S0FM57</accession>
<dbReference type="eggNOG" id="COG0491">
    <property type="taxonomic scope" value="Bacteria"/>
</dbReference>
<dbReference type="AlphaFoldDB" id="S0FM57"/>
<dbReference type="PATRIC" id="fig|1195236.3.peg.1076"/>
<dbReference type="SMART" id="SM00849">
    <property type="entry name" value="Lactamase_B"/>
    <property type="match status" value="1"/>
</dbReference>